<evidence type="ECO:0000256" key="1">
    <source>
        <dbReference type="ARBA" id="ARBA00023125"/>
    </source>
</evidence>
<evidence type="ECO:0000313" key="4">
    <source>
        <dbReference type="EMBL" id="CRY94286.1"/>
    </source>
</evidence>
<dbReference type="SUPFAM" id="SSF53041">
    <property type="entry name" value="Resolvase-like"/>
    <property type="match status" value="1"/>
</dbReference>
<dbReference type="GO" id="GO:0000150">
    <property type="term" value="F:DNA strand exchange activity"/>
    <property type="evidence" value="ECO:0007669"/>
    <property type="project" value="InterPro"/>
</dbReference>
<name>A0A0H5PX33_9ZZZZ</name>
<feature type="domain" description="Resolvase/invertase-type recombinase catalytic" evidence="3">
    <location>
        <begin position="1"/>
        <end position="140"/>
    </location>
</feature>
<dbReference type="GO" id="GO:0003677">
    <property type="term" value="F:DNA binding"/>
    <property type="evidence" value="ECO:0007669"/>
    <property type="project" value="UniProtKB-KW"/>
</dbReference>
<dbReference type="InterPro" id="IPR006119">
    <property type="entry name" value="Resolv_N"/>
</dbReference>
<dbReference type="PANTHER" id="PTHR30461:SF2">
    <property type="entry name" value="SERINE RECOMBINASE PINE-RELATED"/>
    <property type="match status" value="1"/>
</dbReference>
<reference evidence="4" key="2">
    <citation type="submission" date="2015-07" db="EMBL/GenBank/DDBJ databases">
        <title>Plasmids, circular viruses and viroids from rat gut.</title>
        <authorList>
            <person name="Jorgensen T.J."/>
            <person name="Hansen M.A."/>
            <person name="Xu Z."/>
            <person name="Tabak M.A."/>
            <person name="Sorensen S.J."/>
            <person name="Hansen L.H."/>
        </authorList>
    </citation>
    <scope>NUCLEOTIDE SEQUENCE</scope>
    <source>
        <strain evidence="4">RGRH0227</strain>
    </source>
</reference>
<proteinExistence type="predicted"/>
<dbReference type="PANTHER" id="PTHR30461">
    <property type="entry name" value="DNA-INVERTASE FROM LAMBDOID PROPHAGE"/>
    <property type="match status" value="1"/>
</dbReference>
<evidence type="ECO:0000259" key="3">
    <source>
        <dbReference type="PROSITE" id="PS51736"/>
    </source>
</evidence>
<accession>A0A0H5PX33</accession>
<organism evidence="4">
    <name type="scientific">uncultured prokaryote</name>
    <dbReference type="NCBI Taxonomy" id="198431"/>
    <lineage>
        <taxon>unclassified sequences</taxon>
        <taxon>environmental samples</taxon>
    </lineage>
</organism>
<dbReference type="EMBL" id="LN852900">
    <property type="protein sequence ID" value="CRY94286.1"/>
    <property type="molecule type" value="Genomic_DNA"/>
</dbReference>
<dbReference type="Pfam" id="PF00239">
    <property type="entry name" value="Resolvase"/>
    <property type="match status" value="1"/>
</dbReference>
<dbReference type="InterPro" id="IPR050639">
    <property type="entry name" value="SSR_resolvase"/>
</dbReference>
<dbReference type="Gene3D" id="3.40.50.1390">
    <property type="entry name" value="Resolvase, N-terminal catalytic domain"/>
    <property type="match status" value="1"/>
</dbReference>
<sequence length="222" mass="24622">MFVAYYRVSTQKQDYGLTAQRQAVLDFLSSRGGTLHSEFSEKESGKNNHRPELEKAISCAKINNATLLIAKIDRLSRNISFLFKLKENLQDAGVPIIAVDMPELLNNTLTLAVMAGLAQQERELISQRTKAGLAVARSLGKTVGRKKGADTTFARDKALESIKKKALKHAEEIGDIVKTWREDKGMSYQEIANYLNGLGKLSPRGCQWTATGIRRVCVRLGL</sequence>
<dbReference type="AlphaFoldDB" id="A0A0H5PX33"/>
<dbReference type="InterPro" id="IPR036162">
    <property type="entry name" value="Resolvase-like_N_sf"/>
</dbReference>
<reference evidence="4" key="1">
    <citation type="submission" date="2015-06" db="EMBL/GenBank/DDBJ databases">
        <authorList>
            <person name="Joergensen T."/>
        </authorList>
    </citation>
    <scope>NUCLEOTIDE SEQUENCE</scope>
    <source>
        <strain evidence="4">RGRH0227</strain>
    </source>
</reference>
<evidence type="ECO:0000256" key="2">
    <source>
        <dbReference type="ARBA" id="ARBA00023172"/>
    </source>
</evidence>
<dbReference type="CDD" id="cd00338">
    <property type="entry name" value="Ser_Recombinase"/>
    <property type="match status" value="1"/>
</dbReference>
<keyword evidence="1" id="KW-0238">DNA-binding</keyword>
<keyword evidence="2" id="KW-0233">DNA recombination</keyword>
<dbReference type="SMART" id="SM00857">
    <property type="entry name" value="Resolvase"/>
    <property type="match status" value="1"/>
</dbReference>
<dbReference type="PROSITE" id="PS51736">
    <property type="entry name" value="RECOMBINASES_3"/>
    <property type="match status" value="1"/>
</dbReference>
<protein>
    <recommendedName>
        <fullName evidence="3">Resolvase/invertase-type recombinase catalytic domain-containing protein</fullName>
    </recommendedName>
</protein>